<dbReference type="InterPro" id="IPR022903">
    <property type="entry name" value="GcvT_bac"/>
</dbReference>
<feature type="domain" description="Aminomethyltransferase C-terminal" evidence="10">
    <location>
        <begin position="283"/>
        <end position="357"/>
    </location>
</feature>
<dbReference type="GO" id="GO:0005829">
    <property type="term" value="C:cytosol"/>
    <property type="evidence" value="ECO:0007669"/>
    <property type="project" value="TreeGrafter"/>
</dbReference>
<dbReference type="SUPFAM" id="SSF101790">
    <property type="entry name" value="Aminomethyltransferase beta-barrel domain"/>
    <property type="match status" value="1"/>
</dbReference>
<comment type="function">
    <text evidence="7">The glycine cleavage system catalyzes the degradation of glycine.</text>
</comment>
<reference evidence="11 12" key="1">
    <citation type="submission" date="2020-08" db="EMBL/GenBank/DDBJ databases">
        <title>Sequencing the genomes of 1000 actinobacteria strains.</title>
        <authorList>
            <person name="Klenk H.-P."/>
        </authorList>
    </citation>
    <scope>NUCLEOTIDE SEQUENCE [LARGE SCALE GENOMIC DNA]</scope>
    <source>
        <strain evidence="11 12">DSM 44320</strain>
    </source>
</reference>
<dbReference type="GO" id="GO:0032259">
    <property type="term" value="P:methylation"/>
    <property type="evidence" value="ECO:0007669"/>
    <property type="project" value="UniProtKB-KW"/>
</dbReference>
<dbReference type="EMBL" id="JACIBV010000001">
    <property type="protein sequence ID" value="MBB3727821.1"/>
    <property type="molecule type" value="Genomic_DNA"/>
</dbReference>
<evidence type="ECO:0000256" key="4">
    <source>
        <dbReference type="ARBA" id="ARBA00022679"/>
    </source>
</evidence>
<dbReference type="InterPro" id="IPR013977">
    <property type="entry name" value="GcvT_C"/>
</dbReference>
<dbReference type="GO" id="GO:0004047">
    <property type="term" value="F:aminomethyltransferase activity"/>
    <property type="evidence" value="ECO:0007669"/>
    <property type="project" value="UniProtKB-UniRule"/>
</dbReference>
<name>A0A7W5Y7Q1_9ACTN</name>
<dbReference type="GO" id="GO:0019464">
    <property type="term" value="P:glycine decarboxylation via glycine cleavage system"/>
    <property type="evidence" value="ECO:0007669"/>
    <property type="project" value="UniProtKB-UniRule"/>
</dbReference>
<dbReference type="InterPro" id="IPR006222">
    <property type="entry name" value="GCVT_N"/>
</dbReference>
<dbReference type="RefSeq" id="WP_183648905.1">
    <property type="nucleotide sequence ID" value="NZ_BAAAXX010000089.1"/>
</dbReference>
<proteinExistence type="inferred from homology"/>
<evidence type="ECO:0000259" key="9">
    <source>
        <dbReference type="Pfam" id="PF01571"/>
    </source>
</evidence>
<dbReference type="Gene3D" id="3.30.1360.120">
    <property type="entry name" value="Probable tRNA modification gtpase trme, domain 1"/>
    <property type="match status" value="1"/>
</dbReference>
<dbReference type="InterPro" id="IPR006223">
    <property type="entry name" value="GcvT"/>
</dbReference>
<evidence type="ECO:0000256" key="6">
    <source>
        <dbReference type="ARBA" id="ARBA00047665"/>
    </source>
</evidence>
<dbReference type="Proteomes" id="UP000579945">
    <property type="component" value="Unassembled WGS sequence"/>
</dbReference>
<dbReference type="InterPro" id="IPR029043">
    <property type="entry name" value="GcvT/YgfZ_C"/>
</dbReference>
<dbReference type="Gene3D" id="3.30.70.1400">
    <property type="entry name" value="Aminomethyltransferase beta-barrel domains"/>
    <property type="match status" value="1"/>
</dbReference>
<evidence type="ECO:0000256" key="1">
    <source>
        <dbReference type="ARBA" id="ARBA00008609"/>
    </source>
</evidence>
<dbReference type="AlphaFoldDB" id="A0A7W5Y7Q1"/>
<keyword evidence="4 7" id="KW-0808">Transferase</keyword>
<dbReference type="PIRSF" id="PIRSF006487">
    <property type="entry name" value="GcvT"/>
    <property type="match status" value="1"/>
</dbReference>
<evidence type="ECO:0000256" key="7">
    <source>
        <dbReference type="HAMAP-Rule" id="MF_00259"/>
    </source>
</evidence>
<comment type="subunit">
    <text evidence="7">The glycine cleavage system is composed of four proteins: P, T, L and H.</text>
</comment>
<keyword evidence="11" id="KW-0489">Methyltransferase</keyword>
<accession>A0A7W5Y7Q1</accession>
<dbReference type="Pfam" id="PF08669">
    <property type="entry name" value="GCV_T_C"/>
    <property type="match status" value="1"/>
</dbReference>
<dbReference type="NCBIfam" id="NF001567">
    <property type="entry name" value="PRK00389.1"/>
    <property type="match status" value="1"/>
</dbReference>
<dbReference type="InterPro" id="IPR028896">
    <property type="entry name" value="GcvT/YgfZ/DmdA"/>
</dbReference>
<dbReference type="NCBIfam" id="TIGR00528">
    <property type="entry name" value="gcvT"/>
    <property type="match status" value="1"/>
</dbReference>
<evidence type="ECO:0000313" key="12">
    <source>
        <dbReference type="Proteomes" id="UP000579945"/>
    </source>
</evidence>
<evidence type="ECO:0000256" key="3">
    <source>
        <dbReference type="ARBA" id="ARBA00022576"/>
    </source>
</evidence>
<evidence type="ECO:0000259" key="10">
    <source>
        <dbReference type="Pfam" id="PF08669"/>
    </source>
</evidence>
<dbReference type="GO" id="GO:0008483">
    <property type="term" value="F:transaminase activity"/>
    <property type="evidence" value="ECO:0007669"/>
    <property type="project" value="UniProtKB-KW"/>
</dbReference>
<comment type="similarity">
    <text evidence="1 7">Belongs to the GcvT family.</text>
</comment>
<dbReference type="InterPro" id="IPR027266">
    <property type="entry name" value="TrmE/GcvT-like"/>
</dbReference>
<sequence length="361" mass="38487">MSRPTPLRDIHESLGATLTDFAGWLMPLRYGSESAEHNAVRERAGLFDLSHMGEIFVTGPQAGQALDHALVGHLSALAVGRARYTMIVNEQGGVLDDLIVYRLGDEEFMVVANASNYPMVAARLTERASGFGASVEDRSDQYALIAVQGPKAQEILATLTDADLEGLKYYAGLPGTVAGAEALIARTGYTGEDGFELFVANADAAPLWHALTKAGEPYGLLPAGLSSRDTLRLEAGMPLYGNELNASLTPFDAGLGRVVKFDKPGDFVGRAALEPVKDVPPRRRLVGLVATGRRVPRHGFPVTKDGVVVGEVTSGAPSQTLGKPIAMAYVDTGIEEGLAVDIRGSQEAVDLVELPFYRRNK</sequence>
<dbReference type="FunFam" id="2.40.30.110:FF:000003">
    <property type="entry name" value="Aminomethyltransferase"/>
    <property type="match status" value="1"/>
</dbReference>
<dbReference type="GO" id="GO:0008168">
    <property type="term" value="F:methyltransferase activity"/>
    <property type="evidence" value="ECO:0007669"/>
    <property type="project" value="UniProtKB-KW"/>
</dbReference>
<evidence type="ECO:0000256" key="8">
    <source>
        <dbReference type="PIRSR" id="PIRSR006487-1"/>
    </source>
</evidence>
<comment type="catalytic activity">
    <reaction evidence="6 7">
        <text>N(6)-[(R)-S(8)-aminomethyldihydrolipoyl]-L-lysyl-[protein] + (6S)-5,6,7,8-tetrahydrofolate = N(6)-[(R)-dihydrolipoyl]-L-lysyl-[protein] + (6R)-5,10-methylene-5,6,7,8-tetrahydrofolate + NH4(+)</text>
        <dbReference type="Rhea" id="RHEA:16945"/>
        <dbReference type="Rhea" id="RHEA-COMP:10475"/>
        <dbReference type="Rhea" id="RHEA-COMP:10492"/>
        <dbReference type="ChEBI" id="CHEBI:15636"/>
        <dbReference type="ChEBI" id="CHEBI:28938"/>
        <dbReference type="ChEBI" id="CHEBI:57453"/>
        <dbReference type="ChEBI" id="CHEBI:83100"/>
        <dbReference type="ChEBI" id="CHEBI:83143"/>
        <dbReference type="EC" id="2.1.2.10"/>
    </reaction>
</comment>
<protein>
    <recommendedName>
        <fullName evidence="2 7">Aminomethyltransferase</fullName>
        <ecNumber evidence="2 7">2.1.2.10</ecNumber>
    </recommendedName>
    <alternativeName>
        <fullName evidence="5 7">Glycine cleavage system T protein</fullName>
    </alternativeName>
</protein>
<dbReference type="Pfam" id="PF01571">
    <property type="entry name" value="GCV_T"/>
    <property type="match status" value="1"/>
</dbReference>
<evidence type="ECO:0000313" key="11">
    <source>
        <dbReference type="EMBL" id="MBB3727821.1"/>
    </source>
</evidence>
<dbReference type="Gene3D" id="4.10.1250.10">
    <property type="entry name" value="Aminomethyltransferase fragment"/>
    <property type="match status" value="1"/>
</dbReference>
<dbReference type="PANTHER" id="PTHR43757:SF2">
    <property type="entry name" value="AMINOMETHYLTRANSFERASE, MITOCHONDRIAL"/>
    <property type="match status" value="1"/>
</dbReference>
<comment type="caution">
    <text evidence="11">The sequence shown here is derived from an EMBL/GenBank/DDBJ whole genome shotgun (WGS) entry which is preliminary data.</text>
</comment>
<dbReference type="FunFam" id="4.10.1250.10:FF:000001">
    <property type="entry name" value="Aminomethyltransferase"/>
    <property type="match status" value="1"/>
</dbReference>
<evidence type="ECO:0000256" key="2">
    <source>
        <dbReference type="ARBA" id="ARBA00012616"/>
    </source>
</evidence>
<feature type="binding site" evidence="8">
    <location>
        <position position="196"/>
    </location>
    <ligand>
        <name>substrate</name>
    </ligand>
</feature>
<dbReference type="GeneID" id="95390097"/>
<dbReference type="HAMAP" id="MF_00259">
    <property type="entry name" value="GcvT"/>
    <property type="match status" value="1"/>
</dbReference>
<feature type="domain" description="GCVT N-terminal" evidence="9">
    <location>
        <begin position="8"/>
        <end position="263"/>
    </location>
</feature>
<dbReference type="EC" id="2.1.2.10" evidence="2 7"/>
<dbReference type="PANTHER" id="PTHR43757">
    <property type="entry name" value="AMINOMETHYLTRANSFERASE"/>
    <property type="match status" value="1"/>
</dbReference>
<dbReference type="GO" id="GO:0005960">
    <property type="term" value="C:glycine cleavage complex"/>
    <property type="evidence" value="ECO:0007669"/>
    <property type="project" value="InterPro"/>
</dbReference>
<organism evidence="11 12">
    <name type="scientific">Nonomuraea dietziae</name>
    <dbReference type="NCBI Taxonomy" id="65515"/>
    <lineage>
        <taxon>Bacteria</taxon>
        <taxon>Bacillati</taxon>
        <taxon>Actinomycetota</taxon>
        <taxon>Actinomycetes</taxon>
        <taxon>Streptosporangiales</taxon>
        <taxon>Streptosporangiaceae</taxon>
        <taxon>Nonomuraea</taxon>
    </lineage>
</organism>
<keyword evidence="12" id="KW-1185">Reference proteome</keyword>
<gene>
    <name evidence="7" type="primary">gcvT</name>
    <name evidence="11" type="ORF">FHR33_003681</name>
</gene>
<evidence type="ECO:0000256" key="5">
    <source>
        <dbReference type="ARBA" id="ARBA00031395"/>
    </source>
</evidence>
<dbReference type="Gene3D" id="2.40.30.110">
    <property type="entry name" value="Aminomethyltransferase beta-barrel domains"/>
    <property type="match status" value="1"/>
</dbReference>
<keyword evidence="3 7" id="KW-0032">Aminotransferase</keyword>
<dbReference type="SUPFAM" id="SSF103025">
    <property type="entry name" value="Folate-binding domain"/>
    <property type="match status" value="1"/>
</dbReference>